<keyword evidence="2" id="KW-0472">Membrane</keyword>
<dbReference type="InterPro" id="IPR043724">
    <property type="entry name" value="DUF5666"/>
</dbReference>
<evidence type="ECO:0000313" key="5">
    <source>
        <dbReference type="Proteomes" id="UP000231550"/>
    </source>
</evidence>
<keyword evidence="2" id="KW-1133">Transmembrane helix</keyword>
<proteinExistence type="predicted"/>
<evidence type="ECO:0000259" key="3">
    <source>
        <dbReference type="Pfam" id="PF18914"/>
    </source>
</evidence>
<dbReference type="Pfam" id="PF18914">
    <property type="entry name" value="DUF5666"/>
    <property type="match status" value="1"/>
</dbReference>
<evidence type="ECO:0000313" key="4">
    <source>
        <dbReference type="EMBL" id="PIQ74038.1"/>
    </source>
</evidence>
<feature type="non-terminal residue" evidence="4">
    <location>
        <position position="1"/>
    </location>
</feature>
<evidence type="ECO:0000256" key="2">
    <source>
        <dbReference type="SAM" id="Phobius"/>
    </source>
</evidence>
<dbReference type="AlphaFoldDB" id="A0A2H0KPE5"/>
<dbReference type="Proteomes" id="UP000231550">
    <property type="component" value="Unassembled WGS sequence"/>
</dbReference>
<evidence type="ECO:0000256" key="1">
    <source>
        <dbReference type="SAM" id="MobiDB-lite"/>
    </source>
</evidence>
<feature type="transmembrane region" description="Helical" evidence="2">
    <location>
        <begin position="12"/>
        <end position="31"/>
    </location>
</feature>
<sequence length="171" mass="17330">KFIIMNNKTSIFLSIIITAVIVGGGAFYGGIKYNQSKSVASLQNLQNMSAEQRQQAFGQMRNGVNSGGTAGTARVANGGQGGGGFVKGSIISKDDKSVTVELSSPTQNAGGNATTPSGSKIVLLSDSTEITKSAAGSVGDLQVGQQISVNGTQNQDGSITASSIQISPTTK</sequence>
<feature type="region of interest" description="Disordered" evidence="1">
    <location>
        <begin position="149"/>
        <end position="171"/>
    </location>
</feature>
<protein>
    <recommendedName>
        <fullName evidence="3">DUF5666 domain-containing protein</fullName>
    </recommendedName>
</protein>
<feature type="domain" description="DUF5666" evidence="3">
    <location>
        <begin position="90"/>
        <end position="164"/>
    </location>
</feature>
<keyword evidence="2" id="KW-0812">Transmembrane</keyword>
<organism evidence="4 5">
    <name type="scientific">Candidatus Portnoybacteria bacterium CG11_big_fil_rev_8_21_14_0_20_44_10</name>
    <dbReference type="NCBI Taxonomy" id="1974818"/>
    <lineage>
        <taxon>Bacteria</taxon>
        <taxon>Candidatus Portnoyibacteriota</taxon>
    </lineage>
</organism>
<accession>A0A2H0KPE5</accession>
<reference evidence="4 5" key="1">
    <citation type="submission" date="2017-09" db="EMBL/GenBank/DDBJ databases">
        <title>Depth-based differentiation of microbial function through sediment-hosted aquifers and enrichment of novel symbionts in the deep terrestrial subsurface.</title>
        <authorList>
            <person name="Probst A.J."/>
            <person name="Ladd B."/>
            <person name="Jarett J.K."/>
            <person name="Geller-Mcgrath D.E."/>
            <person name="Sieber C.M."/>
            <person name="Emerson J.B."/>
            <person name="Anantharaman K."/>
            <person name="Thomas B.C."/>
            <person name="Malmstrom R."/>
            <person name="Stieglmeier M."/>
            <person name="Klingl A."/>
            <person name="Woyke T."/>
            <person name="Ryan C.M."/>
            <person name="Banfield J.F."/>
        </authorList>
    </citation>
    <scope>NUCLEOTIDE SEQUENCE [LARGE SCALE GENOMIC DNA]</scope>
    <source>
        <strain evidence="4">CG11_big_fil_rev_8_21_14_0_20_44_10</strain>
    </source>
</reference>
<name>A0A2H0KPE5_9BACT</name>
<comment type="caution">
    <text evidence="4">The sequence shown here is derived from an EMBL/GenBank/DDBJ whole genome shotgun (WGS) entry which is preliminary data.</text>
</comment>
<dbReference type="EMBL" id="PCVN01000114">
    <property type="protein sequence ID" value="PIQ74038.1"/>
    <property type="molecule type" value="Genomic_DNA"/>
</dbReference>
<gene>
    <name evidence="4" type="ORF">COV85_04260</name>
</gene>